<dbReference type="SUPFAM" id="SSF50978">
    <property type="entry name" value="WD40 repeat-like"/>
    <property type="match status" value="1"/>
</dbReference>
<dbReference type="EnsemblPlants" id="AUR62004518-RA">
    <property type="protein sequence ID" value="AUR62004518-RA:cds"/>
    <property type="gene ID" value="AUR62004518"/>
</dbReference>
<organism evidence="5 6">
    <name type="scientific">Chenopodium quinoa</name>
    <name type="common">Quinoa</name>
    <dbReference type="NCBI Taxonomy" id="63459"/>
    <lineage>
        <taxon>Eukaryota</taxon>
        <taxon>Viridiplantae</taxon>
        <taxon>Streptophyta</taxon>
        <taxon>Embryophyta</taxon>
        <taxon>Tracheophyta</taxon>
        <taxon>Spermatophyta</taxon>
        <taxon>Magnoliopsida</taxon>
        <taxon>eudicotyledons</taxon>
        <taxon>Gunneridae</taxon>
        <taxon>Pentapetalae</taxon>
        <taxon>Caryophyllales</taxon>
        <taxon>Chenopodiaceae</taxon>
        <taxon>Chenopodioideae</taxon>
        <taxon>Atripliceae</taxon>
        <taxon>Chenopodium</taxon>
    </lineage>
</organism>
<dbReference type="PRINTS" id="PR00320">
    <property type="entry name" value="GPROTEINBRPT"/>
</dbReference>
<dbReference type="KEGG" id="cqi:110714623"/>
<dbReference type="PROSITE" id="PS50082">
    <property type="entry name" value="WD_REPEATS_2"/>
    <property type="match status" value="4"/>
</dbReference>
<gene>
    <name evidence="5" type="primary">LOC110714623</name>
</gene>
<dbReference type="PANTHER" id="PTHR14221">
    <property type="entry name" value="WD REPEAT DOMAIN 44"/>
    <property type="match status" value="1"/>
</dbReference>
<evidence type="ECO:0000256" key="4">
    <source>
        <dbReference type="SAM" id="MobiDB-lite"/>
    </source>
</evidence>
<protein>
    <submittedName>
        <fullName evidence="5">Uncharacterized protein</fullName>
    </submittedName>
</protein>
<keyword evidence="1 3" id="KW-0853">WD repeat</keyword>
<dbReference type="InterPro" id="IPR020472">
    <property type="entry name" value="WD40_PAC1"/>
</dbReference>
<dbReference type="OMA" id="MVRYTTE"/>
<accession>A0A803KZQ8</accession>
<dbReference type="OrthoDB" id="408728at2759"/>
<dbReference type="AlphaFoldDB" id="A0A803KZQ8"/>
<feature type="repeat" description="WD" evidence="3">
    <location>
        <begin position="283"/>
        <end position="324"/>
    </location>
</feature>
<dbReference type="SMART" id="SM00320">
    <property type="entry name" value="WD40"/>
    <property type="match status" value="7"/>
</dbReference>
<dbReference type="Pfam" id="PF00400">
    <property type="entry name" value="WD40"/>
    <property type="match status" value="4"/>
</dbReference>
<dbReference type="InterPro" id="IPR040324">
    <property type="entry name" value="WDR44/Dgr2"/>
</dbReference>
<keyword evidence="2" id="KW-0677">Repeat</keyword>
<feature type="repeat" description="WD" evidence="3">
    <location>
        <begin position="427"/>
        <end position="462"/>
    </location>
</feature>
<reference evidence="5" key="1">
    <citation type="journal article" date="2017" name="Nature">
        <title>The genome of Chenopodium quinoa.</title>
        <authorList>
            <person name="Jarvis D.E."/>
            <person name="Ho Y.S."/>
            <person name="Lightfoot D.J."/>
            <person name="Schmoeckel S.M."/>
            <person name="Li B."/>
            <person name="Borm T.J.A."/>
            <person name="Ohyanagi H."/>
            <person name="Mineta K."/>
            <person name="Michell C.T."/>
            <person name="Saber N."/>
            <person name="Kharbatia N.M."/>
            <person name="Rupper R.R."/>
            <person name="Sharp A.R."/>
            <person name="Dally N."/>
            <person name="Boughton B.A."/>
            <person name="Woo Y.H."/>
            <person name="Gao G."/>
            <person name="Schijlen E.G.W.M."/>
            <person name="Guo X."/>
            <person name="Momin A.A."/>
            <person name="Negrao S."/>
            <person name="Al-Babili S."/>
            <person name="Gehring C."/>
            <person name="Roessner U."/>
            <person name="Jung C."/>
            <person name="Murphy K."/>
            <person name="Arold S.T."/>
            <person name="Gojobori T."/>
            <person name="van der Linden C.G."/>
            <person name="van Loo E.N."/>
            <person name="Jellen E.N."/>
            <person name="Maughan P.J."/>
            <person name="Tester M."/>
        </authorList>
    </citation>
    <scope>NUCLEOTIDE SEQUENCE [LARGE SCALE GENOMIC DNA]</scope>
    <source>
        <strain evidence="5">cv. PI 614886</strain>
    </source>
</reference>
<dbReference type="PROSITE" id="PS50294">
    <property type="entry name" value="WD_REPEATS_REGION"/>
    <property type="match status" value="3"/>
</dbReference>
<dbReference type="GeneID" id="110714623"/>
<evidence type="ECO:0000256" key="2">
    <source>
        <dbReference type="ARBA" id="ARBA00022737"/>
    </source>
</evidence>
<sequence length="758" mass="84390">MNYKWEMGSLSEEDDQFYDSKDCITPVSESGSDGVENSDSESRIAEDVLRNFGYEVWIRSPGAIGERRQKLLKLMGLAPNQVVEEGDDVECSSRFNGEVVDSARIMENSGTVLRSSFRELHSSSQSSVSCCSNDTHELLDMAIEENLVRRIRNLDDGSEFIVDELGQDGLFRRLREVGSNRLLSGEEFERILGLSSLVQRAMRRDVGMAPNTKVEGKKRAKKGFLRRLGVVACIADTQSSSRINRVESDGSLSILRRRAHNVRVRTYKKRSKDFSALYMGQDIAGHEGAILTMKFSPDGQFLASAGEDGTVRVWQVIESEKSEIDHVPDVDAAHVYFTINQHGELVPVNVDKEKRGRLKSLRKSPESACVIFPRKVFQLAEKPLHEFHGHRGEVLDLSWSNNKCLLSSSVDKTVRLWRVGFDECLKVFSHSDFVTCIQFNPMNENFFISGSVDGKVRIWSISESGVVDWTDIKEIVTAVCYQPNGKGAIVGSISGACYFFDTSDDRLQMTDQISLHGKKKAPLGRITGFQFSPGDPSKLMVTTADSQVRILKGVDVICKYKGLRNAGSQISASFTSDGKHIVSASEDSFVYVWDSNKSDRTVTSHFRSKSSCERFFSSNACVAVPWYGTTCSNVLPCLSESSTTSPGIMVRYTTERRLEHQPSAESPHLRTSLFSTDAISLGFPDPFSRGVATWPEEKLTSSNSLIVSSATCKSEYKFLKTTCQSMASSQHAWGLVIVTAGWDGRIRVFQNYGLPVRL</sequence>
<evidence type="ECO:0000313" key="5">
    <source>
        <dbReference type="EnsemblPlants" id="AUR62004518-RA:cds"/>
    </source>
</evidence>
<feature type="repeat" description="WD" evidence="3">
    <location>
        <begin position="571"/>
        <end position="603"/>
    </location>
</feature>
<dbReference type="Gene3D" id="2.130.10.10">
    <property type="entry name" value="YVTN repeat-like/Quinoprotein amine dehydrogenase"/>
    <property type="match status" value="1"/>
</dbReference>
<feature type="compositionally biased region" description="Polar residues" evidence="4">
    <location>
        <begin position="27"/>
        <end position="37"/>
    </location>
</feature>
<feature type="repeat" description="WD" evidence="3">
    <location>
        <begin position="387"/>
        <end position="427"/>
    </location>
</feature>
<evidence type="ECO:0000256" key="3">
    <source>
        <dbReference type="PROSITE-ProRule" id="PRU00221"/>
    </source>
</evidence>
<evidence type="ECO:0000256" key="1">
    <source>
        <dbReference type="ARBA" id="ARBA00022574"/>
    </source>
</evidence>
<keyword evidence="6" id="KW-1185">Reference proteome</keyword>
<dbReference type="InterPro" id="IPR036322">
    <property type="entry name" value="WD40_repeat_dom_sf"/>
</dbReference>
<evidence type="ECO:0000313" key="6">
    <source>
        <dbReference type="Proteomes" id="UP000596660"/>
    </source>
</evidence>
<dbReference type="Gramene" id="AUR62004518-RA">
    <property type="protein sequence ID" value="AUR62004518-RA:cds"/>
    <property type="gene ID" value="AUR62004518"/>
</dbReference>
<reference evidence="5" key="2">
    <citation type="submission" date="2021-03" db="UniProtKB">
        <authorList>
            <consortium name="EnsemblPlants"/>
        </authorList>
    </citation>
    <scope>IDENTIFICATION</scope>
</reference>
<proteinExistence type="predicted"/>
<dbReference type="InterPro" id="IPR001680">
    <property type="entry name" value="WD40_rpt"/>
</dbReference>
<feature type="region of interest" description="Disordered" evidence="4">
    <location>
        <begin position="21"/>
        <end position="42"/>
    </location>
</feature>
<name>A0A803KZQ8_CHEQI</name>
<dbReference type="PANTHER" id="PTHR14221:SF0">
    <property type="entry name" value="WD REPEAT-CONTAINING PROTEIN 44"/>
    <property type="match status" value="1"/>
</dbReference>
<dbReference type="InterPro" id="IPR015943">
    <property type="entry name" value="WD40/YVTN_repeat-like_dom_sf"/>
</dbReference>
<dbReference type="RefSeq" id="XP_021748865.1">
    <property type="nucleotide sequence ID" value="XM_021893173.1"/>
</dbReference>
<dbReference type="Proteomes" id="UP000596660">
    <property type="component" value="Unplaced"/>
</dbReference>